<dbReference type="EMBL" id="FZOD01000103">
    <property type="protein sequence ID" value="SNT63635.1"/>
    <property type="molecule type" value="Genomic_DNA"/>
</dbReference>
<dbReference type="Gene3D" id="3.30.750.24">
    <property type="entry name" value="STAS domain"/>
    <property type="match status" value="1"/>
</dbReference>
<dbReference type="InterPro" id="IPR002645">
    <property type="entry name" value="STAS_dom"/>
</dbReference>
<dbReference type="AlphaFoldDB" id="A0A239P9L3"/>
<organism evidence="2 3">
    <name type="scientific">Streptosporangium subroseum</name>
    <dbReference type="NCBI Taxonomy" id="106412"/>
    <lineage>
        <taxon>Bacteria</taxon>
        <taxon>Bacillati</taxon>
        <taxon>Actinomycetota</taxon>
        <taxon>Actinomycetes</taxon>
        <taxon>Streptosporangiales</taxon>
        <taxon>Streptosporangiaceae</taxon>
        <taxon>Streptosporangium</taxon>
    </lineage>
</organism>
<dbReference type="PROSITE" id="PS50801">
    <property type="entry name" value="STAS"/>
    <property type="match status" value="1"/>
</dbReference>
<protein>
    <submittedName>
        <fullName evidence="2">Anti-anti-sigma factor</fullName>
    </submittedName>
</protein>
<proteinExistence type="predicted"/>
<evidence type="ECO:0000313" key="2">
    <source>
        <dbReference type="EMBL" id="SNT63635.1"/>
    </source>
</evidence>
<dbReference type="SUPFAM" id="SSF52091">
    <property type="entry name" value="SpoIIaa-like"/>
    <property type="match status" value="1"/>
</dbReference>
<dbReference type="OrthoDB" id="3468289at2"/>
<accession>A0A239P9L3</accession>
<reference evidence="2 3" key="1">
    <citation type="submission" date="2017-06" db="EMBL/GenBank/DDBJ databases">
        <authorList>
            <person name="Kim H.J."/>
            <person name="Triplett B.A."/>
        </authorList>
    </citation>
    <scope>NUCLEOTIDE SEQUENCE [LARGE SCALE GENOMIC DNA]</scope>
    <source>
        <strain evidence="2 3">CGMCC 4.2132</strain>
    </source>
</reference>
<dbReference type="RefSeq" id="WP_089213611.1">
    <property type="nucleotide sequence ID" value="NZ_FZOD01000103.1"/>
</dbReference>
<dbReference type="InterPro" id="IPR036513">
    <property type="entry name" value="STAS_dom_sf"/>
</dbReference>
<evidence type="ECO:0000313" key="3">
    <source>
        <dbReference type="Proteomes" id="UP000198282"/>
    </source>
</evidence>
<sequence length="132" mass="13896">MRAEKVIAMVGGVGNGSLRIFFTGPSAGVRCEGDIDATTRPVLIQALAVVSEQTSGDLHADLGDVSFIDVGGLRVLVETGCRMTGERRLIVHALKPHTRRIIDMCGWTDLLLTGVSSTSPGGRAVNHSSDVP</sequence>
<dbReference type="Proteomes" id="UP000198282">
    <property type="component" value="Unassembled WGS sequence"/>
</dbReference>
<feature type="domain" description="STAS" evidence="1">
    <location>
        <begin position="29"/>
        <end position="128"/>
    </location>
</feature>
<gene>
    <name evidence="2" type="ORF">SAMN05216276_110312</name>
</gene>
<name>A0A239P9L3_9ACTN</name>
<evidence type="ECO:0000259" key="1">
    <source>
        <dbReference type="PROSITE" id="PS50801"/>
    </source>
</evidence>
<dbReference type="CDD" id="cd07043">
    <property type="entry name" value="STAS_anti-anti-sigma_factors"/>
    <property type="match status" value="1"/>
</dbReference>
<dbReference type="Pfam" id="PF13466">
    <property type="entry name" value="STAS_2"/>
    <property type="match status" value="1"/>
</dbReference>
<dbReference type="InterPro" id="IPR058548">
    <property type="entry name" value="MlaB-like_STAS"/>
</dbReference>
<keyword evidence="3" id="KW-1185">Reference proteome</keyword>